<protein>
    <submittedName>
        <fullName evidence="7">Sporulation integral membrane protein YtvI</fullName>
    </submittedName>
</protein>
<keyword evidence="5 6" id="KW-0472">Membrane</keyword>
<dbReference type="InterPro" id="IPR002549">
    <property type="entry name" value="AI-2E-like"/>
</dbReference>
<dbReference type="PANTHER" id="PTHR21716">
    <property type="entry name" value="TRANSMEMBRANE PROTEIN"/>
    <property type="match status" value="1"/>
</dbReference>
<dbReference type="RefSeq" id="WP_209402089.1">
    <property type="nucleotide sequence ID" value="NZ_JAGIYQ010000001.1"/>
</dbReference>
<dbReference type="GO" id="GO:0055085">
    <property type="term" value="P:transmembrane transport"/>
    <property type="evidence" value="ECO:0007669"/>
    <property type="project" value="TreeGrafter"/>
</dbReference>
<dbReference type="Pfam" id="PF01594">
    <property type="entry name" value="AI-2E_transport"/>
    <property type="match status" value="1"/>
</dbReference>
<feature type="transmembrane region" description="Helical" evidence="6">
    <location>
        <begin position="233"/>
        <end position="266"/>
    </location>
</feature>
<comment type="subcellular location">
    <subcellularLocation>
        <location evidence="1">Membrane</location>
        <topology evidence="1">Multi-pass membrane protein</topology>
    </subcellularLocation>
</comment>
<reference evidence="7" key="1">
    <citation type="submission" date="2021-04" db="EMBL/GenBank/DDBJ databases">
        <title>Genome seq and assembly of Bacillus sp.</title>
        <authorList>
            <person name="Chhetri G."/>
        </authorList>
    </citation>
    <scope>NUCLEOTIDE SEQUENCE</scope>
    <source>
        <strain evidence="7">RG28</strain>
    </source>
</reference>
<dbReference type="Proteomes" id="UP000682134">
    <property type="component" value="Unassembled WGS sequence"/>
</dbReference>
<evidence type="ECO:0000256" key="3">
    <source>
        <dbReference type="ARBA" id="ARBA00022692"/>
    </source>
</evidence>
<evidence type="ECO:0000256" key="6">
    <source>
        <dbReference type="SAM" id="Phobius"/>
    </source>
</evidence>
<feature type="transmembrane region" description="Helical" evidence="6">
    <location>
        <begin position="36"/>
        <end position="55"/>
    </location>
</feature>
<sequence>MNKQLLWSIARLLFIILSTIGGIFIILFIAKLTYPFIIAFLIAFLLNPLVNLLNFRFKIHRGIAVFISIVIVIAGLVGILTLLVTEIIAGSNYLIQVVPDNFEKIISFVQDMVTGKLLPLYDVLSHKYSQLGIGQQDTIRSNIQSIGNSIIDFGKTILTGVLNGITVFITLLPNTATVLVISLLSTFFISKDWFKLKERIENKTPERIKGYAIFIFADLRKAFFGYIRAHLTLISITTVIVLIGLLILRIPFAVTIALIIGFADLLPYLGTGTIFVPWILYTFLTSDFSLTIGLSILFAVVIISRQVMEPKIISSNIGLNPLPTLIALFVGFKLLGFLGLILGPVTLVIFSTLYRANVFHEIWNYVVGKKE</sequence>
<comment type="similarity">
    <text evidence="2">Belongs to the autoinducer-2 exporter (AI-2E) (TC 2.A.86) family.</text>
</comment>
<name>A0A940NEJ7_9BACI</name>
<accession>A0A940NEJ7</accession>
<dbReference type="InterPro" id="IPR014227">
    <property type="entry name" value="YtvI-like"/>
</dbReference>
<evidence type="ECO:0000256" key="2">
    <source>
        <dbReference type="ARBA" id="ARBA00009773"/>
    </source>
</evidence>
<dbReference type="AlphaFoldDB" id="A0A940NEJ7"/>
<keyword evidence="8" id="KW-1185">Reference proteome</keyword>
<evidence type="ECO:0000313" key="7">
    <source>
        <dbReference type="EMBL" id="MBP0724044.1"/>
    </source>
</evidence>
<keyword evidence="4 6" id="KW-1133">Transmembrane helix</keyword>
<comment type="caution">
    <text evidence="7">The sequence shown here is derived from an EMBL/GenBank/DDBJ whole genome shotgun (WGS) entry which is preliminary data.</text>
</comment>
<feature type="transmembrane region" description="Helical" evidence="6">
    <location>
        <begin position="165"/>
        <end position="189"/>
    </location>
</feature>
<dbReference type="NCBIfam" id="TIGR02872">
    <property type="entry name" value="spore_ytvI"/>
    <property type="match status" value="1"/>
</dbReference>
<evidence type="ECO:0000256" key="4">
    <source>
        <dbReference type="ARBA" id="ARBA00022989"/>
    </source>
</evidence>
<evidence type="ECO:0000313" key="8">
    <source>
        <dbReference type="Proteomes" id="UP000682134"/>
    </source>
</evidence>
<proteinExistence type="inferred from homology"/>
<evidence type="ECO:0000256" key="1">
    <source>
        <dbReference type="ARBA" id="ARBA00004141"/>
    </source>
</evidence>
<feature type="transmembrane region" description="Helical" evidence="6">
    <location>
        <begin position="324"/>
        <end position="350"/>
    </location>
</feature>
<organism evidence="7 8">
    <name type="scientific">Gottfriedia endophytica</name>
    <dbReference type="NCBI Taxonomy" id="2820819"/>
    <lineage>
        <taxon>Bacteria</taxon>
        <taxon>Bacillati</taxon>
        <taxon>Bacillota</taxon>
        <taxon>Bacilli</taxon>
        <taxon>Bacillales</taxon>
        <taxon>Bacillaceae</taxon>
        <taxon>Gottfriedia</taxon>
    </lineage>
</organism>
<dbReference type="PANTHER" id="PTHR21716:SF68">
    <property type="entry name" value="TRANSPORT PROTEIN YTVI-RELATED"/>
    <property type="match status" value="1"/>
</dbReference>
<feature type="transmembrane region" description="Helical" evidence="6">
    <location>
        <begin position="278"/>
        <end position="304"/>
    </location>
</feature>
<keyword evidence="3 6" id="KW-0812">Transmembrane</keyword>
<feature type="transmembrane region" description="Helical" evidence="6">
    <location>
        <begin position="62"/>
        <end position="84"/>
    </location>
</feature>
<feature type="transmembrane region" description="Helical" evidence="6">
    <location>
        <begin position="12"/>
        <end position="30"/>
    </location>
</feature>
<dbReference type="EMBL" id="JAGIYQ010000001">
    <property type="protein sequence ID" value="MBP0724044.1"/>
    <property type="molecule type" value="Genomic_DNA"/>
</dbReference>
<dbReference type="GO" id="GO:0016020">
    <property type="term" value="C:membrane"/>
    <property type="evidence" value="ECO:0007669"/>
    <property type="project" value="UniProtKB-SubCell"/>
</dbReference>
<evidence type="ECO:0000256" key="5">
    <source>
        <dbReference type="ARBA" id="ARBA00023136"/>
    </source>
</evidence>
<gene>
    <name evidence="7" type="primary">ytvI</name>
    <name evidence="7" type="ORF">J5Y03_02455</name>
</gene>